<organism evidence="1">
    <name type="scientific">bioreactor metagenome</name>
    <dbReference type="NCBI Taxonomy" id="1076179"/>
    <lineage>
        <taxon>unclassified sequences</taxon>
        <taxon>metagenomes</taxon>
        <taxon>ecological metagenomes</taxon>
    </lineage>
</organism>
<dbReference type="AlphaFoldDB" id="A0A645AYT8"/>
<proteinExistence type="predicted"/>
<dbReference type="EMBL" id="VSSQ01016752">
    <property type="protein sequence ID" value="MPM58415.1"/>
    <property type="molecule type" value="Genomic_DNA"/>
</dbReference>
<protein>
    <submittedName>
        <fullName evidence="1">Uncharacterized protein</fullName>
    </submittedName>
</protein>
<gene>
    <name evidence="1" type="ORF">SDC9_105246</name>
</gene>
<name>A0A645AYT8_9ZZZZ</name>
<reference evidence="1" key="1">
    <citation type="submission" date="2019-08" db="EMBL/GenBank/DDBJ databases">
        <authorList>
            <person name="Kucharzyk K."/>
            <person name="Murdoch R.W."/>
            <person name="Higgins S."/>
            <person name="Loffler F."/>
        </authorList>
    </citation>
    <scope>NUCLEOTIDE SEQUENCE</scope>
</reference>
<evidence type="ECO:0000313" key="1">
    <source>
        <dbReference type="EMBL" id="MPM58415.1"/>
    </source>
</evidence>
<accession>A0A645AYT8</accession>
<comment type="caution">
    <text evidence="1">The sequence shown here is derived from an EMBL/GenBank/DDBJ whole genome shotgun (WGS) entry which is preliminary data.</text>
</comment>
<sequence length="44" mass="4798">MGRVWNFSAPCVILNNDTARTALQIAVKSRLHSIQTLTVNTGKA</sequence>